<organism evidence="1 2">
    <name type="scientific">Streptomyces kanasensis</name>
    <dbReference type="NCBI Taxonomy" id="936756"/>
    <lineage>
        <taxon>Bacteria</taxon>
        <taxon>Bacillati</taxon>
        <taxon>Actinomycetota</taxon>
        <taxon>Actinomycetes</taxon>
        <taxon>Kitasatosporales</taxon>
        <taxon>Streptomycetaceae</taxon>
        <taxon>Streptomyces</taxon>
    </lineage>
</organism>
<protein>
    <submittedName>
        <fullName evidence="1">Uncharacterized protein</fullName>
    </submittedName>
</protein>
<keyword evidence="2" id="KW-1185">Reference proteome</keyword>
<dbReference type="EMBL" id="LNSV01000082">
    <property type="protein sequence ID" value="KUH36323.1"/>
    <property type="molecule type" value="Genomic_DNA"/>
</dbReference>
<evidence type="ECO:0000313" key="1">
    <source>
        <dbReference type="EMBL" id="KUH36323.1"/>
    </source>
</evidence>
<dbReference type="STRING" id="936756.ATE80_24360"/>
<name>A0A117IUL8_9ACTN</name>
<dbReference type="Proteomes" id="UP000054011">
    <property type="component" value="Unassembled WGS sequence"/>
</dbReference>
<proteinExistence type="predicted"/>
<accession>A0A117IUL8</accession>
<comment type="caution">
    <text evidence="1">The sequence shown here is derived from an EMBL/GenBank/DDBJ whole genome shotgun (WGS) entry which is preliminary data.</text>
</comment>
<dbReference type="AlphaFoldDB" id="A0A117IUL8"/>
<evidence type="ECO:0000313" key="2">
    <source>
        <dbReference type="Proteomes" id="UP000054011"/>
    </source>
</evidence>
<sequence length="86" mass="9300">MAGVDCVGPTALLAKFCNTRLEFHYANTAGKTYKIKRGPLNSPCRSGTVNSLNVAADHTLAHYGKACAQLFVNGKRRAVQCHYITS</sequence>
<gene>
    <name evidence="1" type="ORF">ATE80_24360</name>
</gene>
<reference evidence="1 2" key="1">
    <citation type="submission" date="2015-11" db="EMBL/GenBank/DDBJ databases">
        <title>Genome-wide analysis reveals the secondary metabolome in Streptomyces kanasensis ZX01.</title>
        <authorList>
            <person name="Zhang G."/>
            <person name="Han L."/>
            <person name="Feng J."/>
            <person name="Zhang X."/>
        </authorList>
    </citation>
    <scope>NUCLEOTIDE SEQUENCE [LARGE SCALE GENOMIC DNA]</scope>
    <source>
        <strain evidence="1 2">ZX01</strain>
    </source>
</reference>